<dbReference type="Proteomes" id="UP000001075">
    <property type="component" value="Unassembled WGS sequence"/>
</dbReference>
<accession>G3HYQ5</accession>
<evidence type="ECO:0000256" key="1">
    <source>
        <dbReference type="SAM" id="MobiDB-lite"/>
    </source>
</evidence>
<name>G3HYQ5_CRIGR</name>
<gene>
    <name evidence="2" type="ORF">I79_016196</name>
</gene>
<dbReference type="EMBL" id="JH000938">
    <property type="protein sequence ID" value="EGW01952.1"/>
    <property type="molecule type" value="Genomic_DNA"/>
</dbReference>
<evidence type="ECO:0000313" key="2">
    <source>
        <dbReference type="EMBL" id="EGW01952.1"/>
    </source>
</evidence>
<feature type="region of interest" description="Disordered" evidence="1">
    <location>
        <begin position="1"/>
        <end position="22"/>
    </location>
</feature>
<evidence type="ECO:0000313" key="3">
    <source>
        <dbReference type="Proteomes" id="UP000001075"/>
    </source>
</evidence>
<sequence>MNPELPAEEEMKKPSSPVAHSPVSCELCPVAGRKSAEKCSLPPLHGAVRSDCRGPLWMGNVDAGAWSQELTGWRPWL</sequence>
<dbReference type="AlphaFoldDB" id="G3HYQ5"/>
<protein>
    <submittedName>
        <fullName evidence="2">Uncharacterized protein</fullName>
    </submittedName>
</protein>
<dbReference type="InParanoid" id="G3HYQ5"/>
<reference evidence="3" key="1">
    <citation type="journal article" date="2011" name="Nat. Biotechnol.">
        <title>The genomic sequence of the Chinese hamster ovary (CHO)-K1 cell line.</title>
        <authorList>
            <person name="Xu X."/>
            <person name="Nagarajan H."/>
            <person name="Lewis N.E."/>
            <person name="Pan S."/>
            <person name="Cai Z."/>
            <person name="Liu X."/>
            <person name="Chen W."/>
            <person name="Xie M."/>
            <person name="Wang W."/>
            <person name="Hammond S."/>
            <person name="Andersen M.R."/>
            <person name="Neff N."/>
            <person name="Passarelli B."/>
            <person name="Koh W."/>
            <person name="Fan H.C."/>
            <person name="Wang J."/>
            <person name="Gui Y."/>
            <person name="Lee K.H."/>
            <person name="Betenbaugh M.J."/>
            <person name="Quake S.R."/>
            <person name="Famili I."/>
            <person name="Palsson B.O."/>
            <person name="Wang J."/>
        </authorList>
    </citation>
    <scope>NUCLEOTIDE SEQUENCE [LARGE SCALE GENOMIC DNA]</scope>
    <source>
        <strain evidence="3">CHO K1 cell line</strain>
    </source>
</reference>
<proteinExistence type="predicted"/>
<organism evidence="2 3">
    <name type="scientific">Cricetulus griseus</name>
    <name type="common">Chinese hamster</name>
    <name type="synonym">Cricetulus barabensis griseus</name>
    <dbReference type="NCBI Taxonomy" id="10029"/>
    <lineage>
        <taxon>Eukaryota</taxon>
        <taxon>Metazoa</taxon>
        <taxon>Chordata</taxon>
        <taxon>Craniata</taxon>
        <taxon>Vertebrata</taxon>
        <taxon>Euteleostomi</taxon>
        <taxon>Mammalia</taxon>
        <taxon>Eutheria</taxon>
        <taxon>Euarchontoglires</taxon>
        <taxon>Glires</taxon>
        <taxon>Rodentia</taxon>
        <taxon>Myomorpha</taxon>
        <taxon>Muroidea</taxon>
        <taxon>Cricetidae</taxon>
        <taxon>Cricetinae</taxon>
        <taxon>Cricetulus</taxon>
    </lineage>
</organism>